<protein>
    <submittedName>
        <fullName evidence="1">Uncharacterized protein</fullName>
    </submittedName>
</protein>
<sequence length="156" mass="17532">MSAVPRTGRKCGLGAWSPARVAATGMQTQATENEHNSRVTRHTLVNRCAGVVSRLGAPRRRAHVTPILRWRQVQTDSGLQKCECRDGARMDTRDVPTERIFRRRSHALVRLRQQLRALAARRCAERASAIVTSERVVEVVEVVQECPNAAPGLWMW</sequence>
<name>A0A165Q2Z4_EXIGL</name>
<gene>
    <name evidence="1" type="ORF">EXIGLDRAFT_318658</name>
</gene>
<organism evidence="1 2">
    <name type="scientific">Exidia glandulosa HHB12029</name>
    <dbReference type="NCBI Taxonomy" id="1314781"/>
    <lineage>
        <taxon>Eukaryota</taxon>
        <taxon>Fungi</taxon>
        <taxon>Dikarya</taxon>
        <taxon>Basidiomycota</taxon>
        <taxon>Agaricomycotina</taxon>
        <taxon>Agaricomycetes</taxon>
        <taxon>Auriculariales</taxon>
        <taxon>Exidiaceae</taxon>
        <taxon>Exidia</taxon>
    </lineage>
</organism>
<proteinExistence type="predicted"/>
<dbReference type="InParanoid" id="A0A165Q2Z4"/>
<reference evidence="1 2" key="1">
    <citation type="journal article" date="2016" name="Mol. Biol. Evol.">
        <title>Comparative Genomics of Early-Diverging Mushroom-Forming Fungi Provides Insights into the Origins of Lignocellulose Decay Capabilities.</title>
        <authorList>
            <person name="Nagy L.G."/>
            <person name="Riley R."/>
            <person name="Tritt A."/>
            <person name="Adam C."/>
            <person name="Daum C."/>
            <person name="Floudas D."/>
            <person name="Sun H."/>
            <person name="Yadav J.S."/>
            <person name="Pangilinan J."/>
            <person name="Larsson K.H."/>
            <person name="Matsuura K."/>
            <person name="Barry K."/>
            <person name="Labutti K."/>
            <person name="Kuo R."/>
            <person name="Ohm R.A."/>
            <person name="Bhattacharya S.S."/>
            <person name="Shirouzu T."/>
            <person name="Yoshinaga Y."/>
            <person name="Martin F.M."/>
            <person name="Grigoriev I.V."/>
            <person name="Hibbett D.S."/>
        </authorList>
    </citation>
    <scope>NUCLEOTIDE SEQUENCE [LARGE SCALE GENOMIC DNA]</scope>
    <source>
        <strain evidence="1 2">HHB12029</strain>
    </source>
</reference>
<keyword evidence="2" id="KW-1185">Reference proteome</keyword>
<accession>A0A165Q2Z4</accession>
<dbReference type="EMBL" id="KV425885">
    <property type="protein sequence ID" value="KZW03009.1"/>
    <property type="molecule type" value="Genomic_DNA"/>
</dbReference>
<evidence type="ECO:0000313" key="1">
    <source>
        <dbReference type="EMBL" id="KZW03009.1"/>
    </source>
</evidence>
<dbReference type="AlphaFoldDB" id="A0A165Q2Z4"/>
<dbReference type="Proteomes" id="UP000077266">
    <property type="component" value="Unassembled WGS sequence"/>
</dbReference>
<evidence type="ECO:0000313" key="2">
    <source>
        <dbReference type="Proteomes" id="UP000077266"/>
    </source>
</evidence>